<dbReference type="Proteomes" id="UP001221757">
    <property type="component" value="Unassembled WGS sequence"/>
</dbReference>
<evidence type="ECO:0000313" key="2">
    <source>
        <dbReference type="EMBL" id="KAJ7683844.1"/>
    </source>
</evidence>
<dbReference type="PANTHER" id="PTHR31836">
    <property type="match status" value="1"/>
</dbReference>
<reference evidence="2" key="1">
    <citation type="submission" date="2023-03" db="EMBL/GenBank/DDBJ databases">
        <title>Massive genome expansion in bonnet fungi (Mycena s.s.) driven by repeated elements and novel gene families across ecological guilds.</title>
        <authorList>
            <consortium name="Lawrence Berkeley National Laboratory"/>
            <person name="Harder C.B."/>
            <person name="Miyauchi S."/>
            <person name="Viragh M."/>
            <person name="Kuo A."/>
            <person name="Thoen E."/>
            <person name="Andreopoulos B."/>
            <person name="Lu D."/>
            <person name="Skrede I."/>
            <person name="Drula E."/>
            <person name="Henrissat B."/>
            <person name="Morin E."/>
            <person name="Kohler A."/>
            <person name="Barry K."/>
            <person name="LaButti K."/>
            <person name="Morin E."/>
            <person name="Salamov A."/>
            <person name="Lipzen A."/>
            <person name="Mereny Z."/>
            <person name="Hegedus B."/>
            <person name="Baldrian P."/>
            <person name="Stursova M."/>
            <person name="Weitz H."/>
            <person name="Taylor A."/>
            <person name="Grigoriev I.V."/>
            <person name="Nagy L.G."/>
            <person name="Martin F."/>
            <person name="Kauserud H."/>
        </authorList>
    </citation>
    <scope>NUCLEOTIDE SEQUENCE</scope>
    <source>
        <strain evidence="2">CBHHK067</strain>
    </source>
</reference>
<sequence length="87" mass="9149">FVPEGGRGACGNGIEDTDFAASIQSDLFANGTFCGQNITVTAVNGNSVIVTVQDLCIGCRDNTIELTPSAFVFLEPLIDQEISVTYS</sequence>
<evidence type="ECO:0000256" key="1">
    <source>
        <dbReference type="ARBA" id="ARBA00022729"/>
    </source>
</evidence>
<evidence type="ECO:0000313" key="3">
    <source>
        <dbReference type="Proteomes" id="UP001221757"/>
    </source>
</evidence>
<dbReference type="InterPro" id="IPR036908">
    <property type="entry name" value="RlpA-like_sf"/>
</dbReference>
<feature type="non-terminal residue" evidence="2">
    <location>
        <position position="87"/>
    </location>
</feature>
<dbReference type="EMBL" id="JARKIE010000104">
    <property type="protein sequence ID" value="KAJ7683844.1"/>
    <property type="molecule type" value="Genomic_DNA"/>
</dbReference>
<proteinExistence type="predicted"/>
<dbReference type="PANTHER" id="PTHR31836:SF28">
    <property type="entry name" value="SRCR DOMAIN-CONTAINING PROTEIN-RELATED"/>
    <property type="match status" value="1"/>
</dbReference>
<dbReference type="Gene3D" id="2.40.40.10">
    <property type="entry name" value="RlpA-like domain"/>
    <property type="match status" value="1"/>
</dbReference>
<dbReference type="SUPFAM" id="SSF50685">
    <property type="entry name" value="Barwin-like endoglucanases"/>
    <property type="match status" value="1"/>
</dbReference>
<organism evidence="2 3">
    <name type="scientific">Mycena rosella</name>
    <name type="common">Pink bonnet</name>
    <name type="synonym">Agaricus rosellus</name>
    <dbReference type="NCBI Taxonomy" id="1033263"/>
    <lineage>
        <taxon>Eukaryota</taxon>
        <taxon>Fungi</taxon>
        <taxon>Dikarya</taxon>
        <taxon>Basidiomycota</taxon>
        <taxon>Agaricomycotina</taxon>
        <taxon>Agaricomycetes</taxon>
        <taxon>Agaricomycetidae</taxon>
        <taxon>Agaricales</taxon>
        <taxon>Marasmiineae</taxon>
        <taxon>Mycenaceae</taxon>
        <taxon>Mycena</taxon>
    </lineage>
</organism>
<keyword evidence="3" id="KW-1185">Reference proteome</keyword>
<dbReference type="AlphaFoldDB" id="A0AAD7GAN3"/>
<dbReference type="InterPro" id="IPR051477">
    <property type="entry name" value="Expansin_CellWall"/>
</dbReference>
<keyword evidence="1" id="KW-0732">Signal</keyword>
<feature type="non-terminal residue" evidence="2">
    <location>
        <position position="1"/>
    </location>
</feature>
<accession>A0AAD7GAN3</accession>
<dbReference type="CDD" id="cd22191">
    <property type="entry name" value="DPBB_RlpA_EXP_N-like"/>
    <property type="match status" value="1"/>
</dbReference>
<gene>
    <name evidence="2" type="ORF">B0H17DRAFT_871564</name>
</gene>
<comment type="caution">
    <text evidence="2">The sequence shown here is derived from an EMBL/GenBank/DDBJ whole genome shotgun (WGS) entry which is preliminary data.</text>
</comment>
<protein>
    <recommendedName>
        <fullName evidence="4">RlpA-like protein double-psi beta-barrel domain-containing protein</fullName>
    </recommendedName>
</protein>
<evidence type="ECO:0008006" key="4">
    <source>
        <dbReference type="Google" id="ProtNLM"/>
    </source>
</evidence>
<name>A0AAD7GAN3_MYCRO</name>